<proteinExistence type="predicted"/>
<dbReference type="InterPro" id="IPR001254">
    <property type="entry name" value="Trypsin_dom"/>
</dbReference>
<name>A0A8C5IWN7_JUNHY</name>
<organism evidence="3 4">
    <name type="scientific">Junco hyemalis</name>
    <name type="common">Dark-eyed junco</name>
    <dbReference type="NCBI Taxonomy" id="40217"/>
    <lineage>
        <taxon>Eukaryota</taxon>
        <taxon>Metazoa</taxon>
        <taxon>Chordata</taxon>
        <taxon>Craniata</taxon>
        <taxon>Vertebrata</taxon>
        <taxon>Euteleostomi</taxon>
        <taxon>Archelosauria</taxon>
        <taxon>Archosauria</taxon>
        <taxon>Dinosauria</taxon>
        <taxon>Saurischia</taxon>
        <taxon>Theropoda</taxon>
        <taxon>Coelurosauria</taxon>
        <taxon>Aves</taxon>
        <taxon>Neognathae</taxon>
        <taxon>Neoaves</taxon>
        <taxon>Telluraves</taxon>
        <taxon>Australaves</taxon>
        <taxon>Passeriformes</taxon>
        <taxon>Passerellidae</taxon>
        <taxon>Junco</taxon>
    </lineage>
</organism>
<dbReference type="PROSITE" id="PS00134">
    <property type="entry name" value="TRYPSIN_HIS"/>
    <property type="match status" value="1"/>
</dbReference>
<dbReference type="Pfam" id="PF00089">
    <property type="entry name" value="Trypsin"/>
    <property type="match status" value="1"/>
</dbReference>
<dbReference type="GO" id="GO:0006508">
    <property type="term" value="P:proteolysis"/>
    <property type="evidence" value="ECO:0007669"/>
    <property type="project" value="InterPro"/>
</dbReference>
<evidence type="ECO:0000313" key="3">
    <source>
        <dbReference type="Ensembl" id="ENSJHYP00000010202.1"/>
    </source>
</evidence>
<keyword evidence="1" id="KW-1015">Disulfide bond</keyword>
<dbReference type="PANTHER" id="PTHR24252:SF8">
    <property type="entry name" value="ACROSIN"/>
    <property type="match status" value="1"/>
</dbReference>
<sequence length="105" mass="11836">MSVTHRNPPGSSHSGRALPGAWPWIVSIQDPRKDGSGHTCGGSLISPQWVLTAAHCFLQDVPEFVWALGRSWLGTSFLCKWTRAFHLSKQTDTWNQKYMRLTDKN</sequence>
<protein>
    <recommendedName>
        <fullName evidence="2">Peptidase S1 domain-containing protein</fullName>
    </recommendedName>
</protein>
<evidence type="ECO:0000313" key="4">
    <source>
        <dbReference type="Proteomes" id="UP000694408"/>
    </source>
</evidence>
<accession>A0A8C5IWN7</accession>
<keyword evidence="4" id="KW-1185">Reference proteome</keyword>
<dbReference type="GO" id="GO:0004252">
    <property type="term" value="F:serine-type endopeptidase activity"/>
    <property type="evidence" value="ECO:0007669"/>
    <property type="project" value="InterPro"/>
</dbReference>
<dbReference type="Proteomes" id="UP000694408">
    <property type="component" value="Unplaced"/>
</dbReference>
<dbReference type="GO" id="GO:0007340">
    <property type="term" value="P:acrosome reaction"/>
    <property type="evidence" value="ECO:0007669"/>
    <property type="project" value="TreeGrafter"/>
</dbReference>
<reference evidence="3" key="1">
    <citation type="submission" date="2025-08" db="UniProtKB">
        <authorList>
            <consortium name="Ensembl"/>
        </authorList>
    </citation>
    <scope>IDENTIFICATION</scope>
</reference>
<dbReference type="AlphaFoldDB" id="A0A8C5IWN7"/>
<feature type="domain" description="Peptidase S1" evidence="2">
    <location>
        <begin position="17"/>
        <end position="70"/>
    </location>
</feature>
<reference evidence="3" key="2">
    <citation type="submission" date="2025-09" db="UniProtKB">
        <authorList>
            <consortium name="Ensembl"/>
        </authorList>
    </citation>
    <scope>IDENTIFICATION</scope>
</reference>
<evidence type="ECO:0000259" key="2">
    <source>
        <dbReference type="Pfam" id="PF00089"/>
    </source>
</evidence>
<dbReference type="InterPro" id="IPR009003">
    <property type="entry name" value="Peptidase_S1_PA"/>
</dbReference>
<dbReference type="InterPro" id="IPR043504">
    <property type="entry name" value="Peptidase_S1_PA_chymotrypsin"/>
</dbReference>
<dbReference type="SUPFAM" id="SSF50494">
    <property type="entry name" value="Trypsin-like serine proteases"/>
    <property type="match status" value="1"/>
</dbReference>
<dbReference type="Ensembl" id="ENSJHYT00000012342.1">
    <property type="protein sequence ID" value="ENSJHYP00000010202.1"/>
    <property type="gene ID" value="ENSJHYG00000008004.1"/>
</dbReference>
<dbReference type="PANTHER" id="PTHR24252">
    <property type="entry name" value="ACROSIN-RELATED"/>
    <property type="match status" value="1"/>
</dbReference>
<dbReference type="InterPro" id="IPR018114">
    <property type="entry name" value="TRYPSIN_HIS"/>
</dbReference>
<dbReference type="Gene3D" id="2.40.10.10">
    <property type="entry name" value="Trypsin-like serine proteases"/>
    <property type="match status" value="1"/>
</dbReference>
<evidence type="ECO:0000256" key="1">
    <source>
        <dbReference type="ARBA" id="ARBA00023157"/>
    </source>
</evidence>